<dbReference type="SUPFAM" id="SSF55666">
    <property type="entry name" value="Ribonuclease PH domain 2-like"/>
    <property type="match status" value="1"/>
</dbReference>
<dbReference type="SUPFAM" id="SSF54211">
    <property type="entry name" value="Ribosomal protein S5 domain 2-like"/>
    <property type="match status" value="1"/>
</dbReference>
<evidence type="ECO:0000256" key="2">
    <source>
        <dbReference type="ARBA" id="ARBA00006678"/>
    </source>
</evidence>
<evidence type="ECO:0000256" key="1">
    <source>
        <dbReference type="ARBA" id="ARBA00004123"/>
    </source>
</evidence>
<dbReference type="Proteomes" id="UP001470230">
    <property type="component" value="Unassembled WGS sequence"/>
</dbReference>
<gene>
    <name evidence="8" type="ORF">M9Y10_021036</name>
</gene>
<evidence type="ECO:0000259" key="7">
    <source>
        <dbReference type="Pfam" id="PF03725"/>
    </source>
</evidence>
<comment type="subcellular location">
    <subcellularLocation>
        <location evidence="1">Nucleus</location>
    </subcellularLocation>
</comment>
<comment type="caution">
    <text evidence="8">The sequence shown here is derived from an EMBL/GenBank/DDBJ whole genome shotgun (WGS) entry which is preliminary data.</text>
</comment>
<comment type="similarity">
    <text evidence="2">Belongs to the RNase PH family.</text>
</comment>
<keyword evidence="3" id="KW-0698">rRNA processing</keyword>
<sequence>MRADRRKYDECRDVYADKGLCVSSQGSARLKFGPTEVIANINGPKELRYREVDTGLTQVHVKTFPERHELNDIITTAVSNSLDLSSYPDSYIDISITIVCDDGSLVSCAINAAILALHDSSLKLKNRVCASCFSFKGKELYVDPSKHEEEVADGVVTFAYYNNLNNDNNGKIFSCYFEGLVDPSLLIVAASKATYNHDIMAKYYD</sequence>
<dbReference type="Gene3D" id="3.30.230.70">
    <property type="entry name" value="GHMP Kinase, N-terminal domain"/>
    <property type="match status" value="1"/>
</dbReference>
<feature type="domain" description="Exoribonuclease phosphorolytic" evidence="7">
    <location>
        <begin position="128"/>
        <end position="164"/>
    </location>
</feature>
<accession>A0ABR2HF32</accession>
<dbReference type="InterPro" id="IPR020568">
    <property type="entry name" value="Ribosomal_Su5_D2-typ_SF"/>
</dbReference>
<proteinExistence type="inferred from homology"/>
<keyword evidence="5" id="KW-0539">Nucleus</keyword>
<evidence type="ECO:0000256" key="3">
    <source>
        <dbReference type="ARBA" id="ARBA00022552"/>
    </source>
</evidence>
<evidence type="ECO:0000259" key="6">
    <source>
        <dbReference type="Pfam" id="PF01138"/>
    </source>
</evidence>
<dbReference type="InterPro" id="IPR001247">
    <property type="entry name" value="ExoRNase_PH_dom1"/>
</dbReference>
<dbReference type="InterPro" id="IPR050080">
    <property type="entry name" value="RNase_PH"/>
</dbReference>
<name>A0ABR2HF32_9EUKA</name>
<dbReference type="PANTHER" id="PTHR11953:SF1">
    <property type="entry name" value="EXOSOME COMPLEX COMPONENT RRP46"/>
    <property type="match status" value="1"/>
</dbReference>
<reference evidence="8 9" key="1">
    <citation type="submission" date="2024-04" db="EMBL/GenBank/DDBJ databases">
        <title>Tritrichomonas musculus Genome.</title>
        <authorList>
            <person name="Alves-Ferreira E."/>
            <person name="Grigg M."/>
            <person name="Lorenzi H."/>
            <person name="Galac M."/>
        </authorList>
    </citation>
    <scope>NUCLEOTIDE SEQUENCE [LARGE SCALE GENOMIC DNA]</scope>
    <source>
        <strain evidence="8 9">EAF2021</strain>
    </source>
</reference>
<dbReference type="PANTHER" id="PTHR11953">
    <property type="entry name" value="EXOSOME COMPLEX COMPONENT"/>
    <property type="match status" value="1"/>
</dbReference>
<keyword evidence="9" id="KW-1185">Reference proteome</keyword>
<protein>
    <submittedName>
        <fullName evidence="8">Exosome component 5</fullName>
    </submittedName>
</protein>
<dbReference type="Pfam" id="PF01138">
    <property type="entry name" value="RNase_PH"/>
    <property type="match status" value="1"/>
</dbReference>
<feature type="domain" description="Exoribonuclease phosphorolytic" evidence="6">
    <location>
        <begin position="10"/>
        <end position="121"/>
    </location>
</feature>
<evidence type="ECO:0000313" key="8">
    <source>
        <dbReference type="EMBL" id="KAK8844865.1"/>
    </source>
</evidence>
<evidence type="ECO:0000313" key="9">
    <source>
        <dbReference type="Proteomes" id="UP001470230"/>
    </source>
</evidence>
<dbReference type="Pfam" id="PF03725">
    <property type="entry name" value="RNase_PH_C"/>
    <property type="match status" value="1"/>
</dbReference>
<organism evidence="8 9">
    <name type="scientific">Tritrichomonas musculus</name>
    <dbReference type="NCBI Taxonomy" id="1915356"/>
    <lineage>
        <taxon>Eukaryota</taxon>
        <taxon>Metamonada</taxon>
        <taxon>Parabasalia</taxon>
        <taxon>Tritrichomonadida</taxon>
        <taxon>Tritrichomonadidae</taxon>
        <taxon>Tritrichomonas</taxon>
    </lineage>
</organism>
<keyword evidence="4" id="KW-0271">Exosome</keyword>
<dbReference type="EMBL" id="JAPFFF010000031">
    <property type="protein sequence ID" value="KAK8844865.1"/>
    <property type="molecule type" value="Genomic_DNA"/>
</dbReference>
<dbReference type="InterPro" id="IPR015847">
    <property type="entry name" value="ExoRNase_PH_dom2"/>
</dbReference>
<evidence type="ECO:0000256" key="4">
    <source>
        <dbReference type="ARBA" id="ARBA00022835"/>
    </source>
</evidence>
<dbReference type="InterPro" id="IPR036345">
    <property type="entry name" value="ExoRNase_PH_dom2_sf"/>
</dbReference>
<evidence type="ECO:0000256" key="5">
    <source>
        <dbReference type="ARBA" id="ARBA00023242"/>
    </source>
</evidence>
<dbReference type="InterPro" id="IPR027408">
    <property type="entry name" value="PNPase/RNase_PH_dom_sf"/>
</dbReference>